<evidence type="ECO:0000313" key="3">
    <source>
        <dbReference type="EMBL" id="KAG1776814.1"/>
    </source>
</evidence>
<dbReference type="AlphaFoldDB" id="A0A9P6ZU52"/>
<gene>
    <name evidence="3" type="ORF">EV702DRAFT_970934</name>
</gene>
<evidence type="ECO:0000313" key="4">
    <source>
        <dbReference type="Proteomes" id="UP000714275"/>
    </source>
</evidence>
<dbReference type="InterPro" id="IPR003817">
    <property type="entry name" value="PS_Dcarbxylase"/>
</dbReference>
<evidence type="ECO:0000256" key="2">
    <source>
        <dbReference type="ARBA" id="ARBA00023239"/>
    </source>
</evidence>
<dbReference type="OrthoDB" id="2690633at2759"/>
<feature type="non-terminal residue" evidence="3">
    <location>
        <position position="1"/>
    </location>
</feature>
<protein>
    <submittedName>
        <fullName evidence="3">Uncharacterized protein</fullName>
    </submittedName>
</protein>
<dbReference type="GO" id="GO:0008654">
    <property type="term" value="P:phospholipid biosynthetic process"/>
    <property type="evidence" value="ECO:0007669"/>
    <property type="project" value="InterPro"/>
</dbReference>
<name>A0A9P6ZU52_9AGAM</name>
<reference evidence="3" key="1">
    <citation type="journal article" date="2020" name="New Phytol.">
        <title>Comparative genomics reveals dynamic genome evolution in host specialist ectomycorrhizal fungi.</title>
        <authorList>
            <person name="Lofgren L.A."/>
            <person name="Nguyen N.H."/>
            <person name="Vilgalys R."/>
            <person name="Ruytinx J."/>
            <person name="Liao H.L."/>
            <person name="Branco S."/>
            <person name="Kuo A."/>
            <person name="LaButti K."/>
            <person name="Lipzen A."/>
            <person name="Andreopoulos W."/>
            <person name="Pangilinan J."/>
            <person name="Riley R."/>
            <person name="Hundley H."/>
            <person name="Na H."/>
            <person name="Barry K."/>
            <person name="Grigoriev I.V."/>
            <person name="Stajich J.E."/>
            <person name="Kennedy P.G."/>
        </authorList>
    </citation>
    <scope>NUCLEOTIDE SEQUENCE</scope>
    <source>
        <strain evidence="3">DOB743</strain>
    </source>
</reference>
<comment type="caution">
    <text evidence="3">The sequence shown here is derived from an EMBL/GenBank/DDBJ whole genome shotgun (WGS) entry which is preliminary data.</text>
</comment>
<dbReference type="GO" id="GO:0004609">
    <property type="term" value="F:phosphatidylserine decarboxylase activity"/>
    <property type="evidence" value="ECO:0007669"/>
    <property type="project" value="InterPro"/>
</dbReference>
<evidence type="ECO:0000256" key="1">
    <source>
        <dbReference type="ARBA" id="ARBA00022793"/>
    </source>
</evidence>
<accession>A0A9P6ZU52</accession>
<dbReference type="Pfam" id="PF02666">
    <property type="entry name" value="PS_Dcarbxylase"/>
    <property type="match status" value="1"/>
</dbReference>
<sequence length="78" mass="8447">IYIESDDPDVDLMCFVGVGLTEISTCEIHVVKGQDVKKGDELGIFRFHCSTGVTFPPVGTTQNTAINQTLVYLDPDAA</sequence>
<organism evidence="3 4">
    <name type="scientific">Suillus placidus</name>
    <dbReference type="NCBI Taxonomy" id="48579"/>
    <lineage>
        <taxon>Eukaryota</taxon>
        <taxon>Fungi</taxon>
        <taxon>Dikarya</taxon>
        <taxon>Basidiomycota</taxon>
        <taxon>Agaricomycotina</taxon>
        <taxon>Agaricomycetes</taxon>
        <taxon>Agaricomycetidae</taxon>
        <taxon>Boletales</taxon>
        <taxon>Suillineae</taxon>
        <taxon>Suillaceae</taxon>
        <taxon>Suillus</taxon>
    </lineage>
</organism>
<dbReference type="EMBL" id="JABBWD010000024">
    <property type="protein sequence ID" value="KAG1776814.1"/>
    <property type="molecule type" value="Genomic_DNA"/>
</dbReference>
<keyword evidence="1" id="KW-0210">Decarboxylase</keyword>
<proteinExistence type="predicted"/>
<keyword evidence="2" id="KW-0456">Lyase</keyword>
<keyword evidence="4" id="KW-1185">Reference proteome</keyword>
<dbReference type="Proteomes" id="UP000714275">
    <property type="component" value="Unassembled WGS sequence"/>
</dbReference>